<dbReference type="InterPro" id="IPR044861">
    <property type="entry name" value="IPNS-like_FE2OG_OXY"/>
</dbReference>
<comment type="caution">
    <text evidence="2">The sequence shown here is derived from an EMBL/GenBank/DDBJ whole genome shotgun (WGS) entry which is preliminary data.</text>
</comment>
<dbReference type="Gene3D" id="2.60.120.330">
    <property type="entry name" value="B-lactam Antibiotic, Isopenicillin N Synthase, Chain"/>
    <property type="match status" value="1"/>
</dbReference>
<dbReference type="InterPro" id="IPR027443">
    <property type="entry name" value="IPNS-like_sf"/>
</dbReference>
<name>A0A498HZP7_MALDO</name>
<gene>
    <name evidence="2" type="ORF">DVH24_029816</name>
</gene>
<dbReference type="SUPFAM" id="SSF51197">
    <property type="entry name" value="Clavaminate synthase-like"/>
    <property type="match status" value="1"/>
</dbReference>
<dbReference type="Pfam" id="PF03171">
    <property type="entry name" value="2OG-FeII_Oxy"/>
    <property type="match status" value="1"/>
</dbReference>
<sequence>MDVKVRDKKGAYLSVNPTHEGLGVLNATTTEEIQKFTRHFWPNGNDHLWYDFVHIFYIEGALVYAKVMEELHQFVKRMVFENYGVEKYHDDHVQSASYNLRFNKYKNPKKTGMDVGLAPHTDNSFSTVLHQNQVYGLENHNKVSKFTKIN</sequence>
<evidence type="ECO:0000259" key="1">
    <source>
        <dbReference type="Pfam" id="PF03171"/>
    </source>
</evidence>
<accession>A0A498HZP7</accession>
<keyword evidence="3" id="KW-1185">Reference proteome</keyword>
<proteinExistence type="predicted"/>
<organism evidence="2 3">
    <name type="scientific">Malus domestica</name>
    <name type="common">Apple</name>
    <name type="synonym">Pyrus malus</name>
    <dbReference type="NCBI Taxonomy" id="3750"/>
    <lineage>
        <taxon>Eukaryota</taxon>
        <taxon>Viridiplantae</taxon>
        <taxon>Streptophyta</taxon>
        <taxon>Embryophyta</taxon>
        <taxon>Tracheophyta</taxon>
        <taxon>Spermatophyta</taxon>
        <taxon>Magnoliopsida</taxon>
        <taxon>eudicotyledons</taxon>
        <taxon>Gunneridae</taxon>
        <taxon>Pentapetalae</taxon>
        <taxon>rosids</taxon>
        <taxon>fabids</taxon>
        <taxon>Rosales</taxon>
        <taxon>Rosaceae</taxon>
        <taxon>Amygdaloideae</taxon>
        <taxon>Maleae</taxon>
        <taxon>Malus</taxon>
    </lineage>
</organism>
<dbReference type="InterPro" id="IPR050231">
    <property type="entry name" value="Iron_ascorbate_oxido_reductase"/>
</dbReference>
<feature type="domain" description="Isopenicillin N synthase-like Fe(2+) 2OG dioxygenase" evidence="1">
    <location>
        <begin position="100"/>
        <end position="140"/>
    </location>
</feature>
<protein>
    <recommendedName>
        <fullName evidence="1">Isopenicillin N synthase-like Fe(2+) 2OG dioxygenase domain-containing protein</fullName>
    </recommendedName>
</protein>
<evidence type="ECO:0000313" key="3">
    <source>
        <dbReference type="Proteomes" id="UP000290289"/>
    </source>
</evidence>
<dbReference type="PANTHER" id="PTHR47990">
    <property type="entry name" value="2-OXOGLUTARATE (2OG) AND FE(II)-DEPENDENT OXYGENASE SUPERFAMILY PROTEIN-RELATED"/>
    <property type="match status" value="1"/>
</dbReference>
<reference evidence="2 3" key="1">
    <citation type="submission" date="2018-10" db="EMBL/GenBank/DDBJ databases">
        <title>A high-quality apple genome assembly.</title>
        <authorList>
            <person name="Hu J."/>
        </authorList>
    </citation>
    <scope>NUCLEOTIDE SEQUENCE [LARGE SCALE GENOMIC DNA]</scope>
    <source>
        <strain evidence="3">cv. HFTH1</strain>
        <tissue evidence="2">Young leaf</tissue>
    </source>
</reference>
<evidence type="ECO:0000313" key="2">
    <source>
        <dbReference type="EMBL" id="RXH75095.1"/>
    </source>
</evidence>
<dbReference type="EMBL" id="RDQH01000341">
    <property type="protein sequence ID" value="RXH75095.1"/>
    <property type="molecule type" value="Genomic_DNA"/>
</dbReference>
<dbReference type="Proteomes" id="UP000290289">
    <property type="component" value="Chromosome 15"/>
</dbReference>
<dbReference type="AlphaFoldDB" id="A0A498HZP7"/>